<comment type="pathway">
    <text evidence="1 8">Purine metabolism; guanine degradation; xanthine from guanine: step 1/1.</text>
</comment>
<dbReference type="PANTHER" id="PTHR11271">
    <property type="entry name" value="GUANINE DEAMINASE"/>
    <property type="match status" value="1"/>
</dbReference>
<comment type="similarity">
    <text evidence="2 8">Belongs to the metallo-dependent hydrolases superfamily. ATZ/TRZ family.</text>
</comment>
<keyword evidence="5 8" id="KW-0378">Hydrolase</keyword>
<dbReference type="PANTHER" id="PTHR11271:SF6">
    <property type="entry name" value="GUANINE DEAMINASE"/>
    <property type="match status" value="1"/>
</dbReference>
<protein>
    <recommendedName>
        <fullName evidence="3 7">Guanine deaminase</fullName>
        <shortName evidence="8">Guanase</shortName>
        <ecNumber evidence="3 7">3.5.4.3</ecNumber>
    </recommendedName>
    <alternativeName>
        <fullName evidence="8">Guanine aminohydrolase</fullName>
    </alternativeName>
</protein>
<evidence type="ECO:0000256" key="1">
    <source>
        <dbReference type="ARBA" id="ARBA00004984"/>
    </source>
</evidence>
<evidence type="ECO:0000256" key="4">
    <source>
        <dbReference type="ARBA" id="ARBA00022723"/>
    </source>
</evidence>
<gene>
    <name evidence="10" type="primary">guaD</name>
    <name evidence="10" type="ORF">HTY61_02060</name>
</gene>
<evidence type="ECO:0000256" key="6">
    <source>
        <dbReference type="ARBA" id="ARBA00022833"/>
    </source>
</evidence>
<dbReference type="NCBIfam" id="NF006679">
    <property type="entry name" value="PRK09228.1"/>
    <property type="match status" value="1"/>
</dbReference>
<dbReference type="UniPathway" id="UPA00603">
    <property type="reaction ID" value="UER00660"/>
</dbReference>
<comment type="cofactor">
    <cofactor evidence="8">
        <name>Zn(2+)</name>
        <dbReference type="ChEBI" id="CHEBI:29105"/>
    </cofactor>
    <text evidence="8">Binds 1 zinc ion per subunit.</text>
</comment>
<dbReference type="Gene3D" id="2.30.40.10">
    <property type="entry name" value="Urease, subunit C, domain 1"/>
    <property type="match status" value="1"/>
</dbReference>
<dbReference type="InterPro" id="IPR006680">
    <property type="entry name" value="Amidohydro-rel"/>
</dbReference>
<dbReference type="NCBIfam" id="TIGR02967">
    <property type="entry name" value="guan_deamin"/>
    <property type="match status" value="1"/>
</dbReference>
<feature type="domain" description="Amidohydrolase-related" evidence="9">
    <location>
        <begin position="77"/>
        <end position="436"/>
    </location>
</feature>
<comment type="function">
    <text evidence="8">Catalyzes the hydrolytic deamination of guanine, producing xanthine and ammonia.</text>
</comment>
<dbReference type="EC" id="3.5.4.3" evidence="3 7"/>
<keyword evidence="4 8" id="KW-0479">Metal-binding</keyword>
<dbReference type="GO" id="GO:0005829">
    <property type="term" value="C:cytosol"/>
    <property type="evidence" value="ECO:0007669"/>
    <property type="project" value="TreeGrafter"/>
</dbReference>
<accession>A0A6N1V9Y5</accession>
<dbReference type="InterPro" id="IPR032466">
    <property type="entry name" value="Metal_Hydrolase"/>
</dbReference>
<organism evidence="10 11">
    <name type="scientific">Oricola thermophila</name>
    <dbReference type="NCBI Taxonomy" id="2742145"/>
    <lineage>
        <taxon>Bacteria</taxon>
        <taxon>Pseudomonadati</taxon>
        <taxon>Pseudomonadota</taxon>
        <taxon>Alphaproteobacteria</taxon>
        <taxon>Hyphomicrobiales</taxon>
        <taxon>Ahrensiaceae</taxon>
        <taxon>Oricola</taxon>
    </lineage>
</organism>
<proteinExistence type="inferred from homology"/>
<reference evidence="10 11" key="1">
    <citation type="submission" date="2020-06" db="EMBL/GenBank/DDBJ databases">
        <title>Oricola thermophila sp. nov. isolated from a tidal sediments.</title>
        <authorList>
            <person name="Kwon K.K."/>
            <person name="Yang S.-H."/>
            <person name="Park M.-J."/>
        </authorList>
    </citation>
    <scope>NUCLEOTIDE SEQUENCE [LARGE SCALE GENOMIC DNA]</scope>
    <source>
        <strain evidence="10 11">MEBiC13590</strain>
    </source>
</reference>
<dbReference type="InterPro" id="IPR011059">
    <property type="entry name" value="Metal-dep_hydrolase_composite"/>
</dbReference>
<dbReference type="GO" id="GO:0008892">
    <property type="term" value="F:guanine deaminase activity"/>
    <property type="evidence" value="ECO:0007669"/>
    <property type="project" value="UniProtKB-UniRule"/>
</dbReference>
<sequence length="445" mass="49044">MVPDARGHVSKQGLFRGRLLWFEREPDGATDEDAYHYIEDGGIAVADGRIAWSGPWSALPDEYGGVDYIDHRPYLFMPGFVDCHIHFPQGQVVASYAGSLLEWLNTYTFVEEQKYADPDHAGRMADRFLDMLLAHGTTTAVAYGSVHKGSVDALLCAALRRNMRMVAGKVMMDRNAPEALTDTPKTGYDDTKALIAAWHGKGRVEVAVTPRFALTSTEAQMEMAGALAREHPECLVQTHLSENHVEIETVAKLFPWSKDYTDVYDHYGLLGPKTLFGHCIHQNAREMARMAESRSVAVFCPTSNLFLGSGLFSLDKMRTTEPPVRHAIATDIGGGTSWSMLRTLDEGYKVLNLQGQRYHPLRSFYQATLGNAEAIGMNDKIGKLEAGYEADFIVLDSASNPAMALRSETIATLPEELFLLQTLGDDRAVVATIVSGITAHSRGKL</sequence>
<dbReference type="SUPFAM" id="SSF51556">
    <property type="entry name" value="Metallo-dependent hydrolases"/>
    <property type="match status" value="1"/>
</dbReference>
<dbReference type="SUPFAM" id="SSF51338">
    <property type="entry name" value="Composite domain of metallo-dependent hydrolases"/>
    <property type="match status" value="1"/>
</dbReference>
<dbReference type="KEGG" id="orm:HTY61_02060"/>
<evidence type="ECO:0000256" key="2">
    <source>
        <dbReference type="ARBA" id="ARBA00006745"/>
    </source>
</evidence>
<keyword evidence="6 8" id="KW-0862">Zinc</keyword>
<dbReference type="InterPro" id="IPR051607">
    <property type="entry name" value="Metallo-dep_hydrolases"/>
</dbReference>
<name>A0A6N1V9Y5_9HYPH</name>
<dbReference type="Proteomes" id="UP000509367">
    <property type="component" value="Chromosome"/>
</dbReference>
<evidence type="ECO:0000256" key="7">
    <source>
        <dbReference type="NCBIfam" id="TIGR02967"/>
    </source>
</evidence>
<evidence type="ECO:0000259" key="9">
    <source>
        <dbReference type="Pfam" id="PF01979"/>
    </source>
</evidence>
<evidence type="ECO:0000313" key="10">
    <source>
        <dbReference type="EMBL" id="QKV17333.1"/>
    </source>
</evidence>
<evidence type="ECO:0000256" key="3">
    <source>
        <dbReference type="ARBA" id="ARBA00012781"/>
    </source>
</evidence>
<dbReference type="Pfam" id="PF01979">
    <property type="entry name" value="Amidohydro_1"/>
    <property type="match status" value="1"/>
</dbReference>
<dbReference type="GO" id="GO:0006147">
    <property type="term" value="P:guanine catabolic process"/>
    <property type="evidence" value="ECO:0007669"/>
    <property type="project" value="UniProtKB-UniRule"/>
</dbReference>
<evidence type="ECO:0000256" key="8">
    <source>
        <dbReference type="RuleBase" id="RU366009"/>
    </source>
</evidence>
<evidence type="ECO:0000256" key="5">
    <source>
        <dbReference type="ARBA" id="ARBA00022801"/>
    </source>
</evidence>
<dbReference type="Gene3D" id="3.20.20.140">
    <property type="entry name" value="Metal-dependent hydrolases"/>
    <property type="match status" value="1"/>
</dbReference>
<dbReference type="GO" id="GO:0008270">
    <property type="term" value="F:zinc ion binding"/>
    <property type="evidence" value="ECO:0007669"/>
    <property type="project" value="UniProtKB-UniRule"/>
</dbReference>
<dbReference type="EMBL" id="CP054836">
    <property type="protein sequence ID" value="QKV17333.1"/>
    <property type="molecule type" value="Genomic_DNA"/>
</dbReference>
<dbReference type="AlphaFoldDB" id="A0A6N1V9Y5"/>
<comment type="catalytic activity">
    <reaction evidence="8">
        <text>guanine + H2O + H(+) = xanthine + NH4(+)</text>
        <dbReference type="Rhea" id="RHEA:14665"/>
        <dbReference type="ChEBI" id="CHEBI:15377"/>
        <dbReference type="ChEBI" id="CHEBI:15378"/>
        <dbReference type="ChEBI" id="CHEBI:16235"/>
        <dbReference type="ChEBI" id="CHEBI:17712"/>
        <dbReference type="ChEBI" id="CHEBI:28938"/>
        <dbReference type="EC" id="3.5.4.3"/>
    </reaction>
</comment>
<dbReference type="FunFam" id="3.20.20.140:FF:000022">
    <property type="entry name" value="Guanine deaminase"/>
    <property type="match status" value="1"/>
</dbReference>
<evidence type="ECO:0000313" key="11">
    <source>
        <dbReference type="Proteomes" id="UP000509367"/>
    </source>
</evidence>
<keyword evidence="11" id="KW-1185">Reference proteome</keyword>
<dbReference type="InterPro" id="IPR014311">
    <property type="entry name" value="Guanine_deaminase"/>
</dbReference>